<evidence type="ECO:0000256" key="1">
    <source>
        <dbReference type="SAM" id="MobiDB-lite"/>
    </source>
</evidence>
<protein>
    <submittedName>
        <fullName evidence="2">Uncharacterized protein</fullName>
    </submittedName>
</protein>
<evidence type="ECO:0000313" key="2">
    <source>
        <dbReference type="Ensembl" id="ENSNPEP00000012560.1"/>
    </source>
</evidence>
<keyword evidence="3" id="KW-1185">Reference proteome</keyword>
<feature type="compositionally biased region" description="Low complexity" evidence="1">
    <location>
        <begin position="50"/>
        <end position="67"/>
    </location>
</feature>
<accession>A0A8C6ZI52</accession>
<sequence>LSCPGKHFRVVILLKNIETQRSLHRVLGKGALRGHGARGGACSGAGRGQAGPAQGRGRARAASSAPLPLRRAAAASPSIISASLAPPPRCALIGLARCRFPAVPVSAT</sequence>
<reference evidence="2" key="2">
    <citation type="submission" date="2025-09" db="UniProtKB">
        <authorList>
            <consortium name="Ensembl"/>
        </authorList>
    </citation>
    <scope>IDENTIFICATION</scope>
</reference>
<feature type="compositionally biased region" description="Gly residues" evidence="1">
    <location>
        <begin position="32"/>
        <end position="49"/>
    </location>
</feature>
<reference evidence="2" key="1">
    <citation type="submission" date="2025-08" db="UniProtKB">
        <authorList>
            <consortium name="Ensembl"/>
        </authorList>
    </citation>
    <scope>IDENTIFICATION</scope>
</reference>
<feature type="region of interest" description="Disordered" evidence="1">
    <location>
        <begin position="32"/>
        <end position="67"/>
    </location>
</feature>
<name>A0A8C6ZI52_NOTPE</name>
<proteinExistence type="predicted"/>
<organism evidence="2 3">
    <name type="scientific">Nothoprocta perdicaria</name>
    <name type="common">Chilean tinamou</name>
    <name type="synonym">Crypturus perdicarius</name>
    <dbReference type="NCBI Taxonomy" id="30464"/>
    <lineage>
        <taxon>Eukaryota</taxon>
        <taxon>Metazoa</taxon>
        <taxon>Chordata</taxon>
        <taxon>Craniata</taxon>
        <taxon>Vertebrata</taxon>
        <taxon>Euteleostomi</taxon>
        <taxon>Archelosauria</taxon>
        <taxon>Archosauria</taxon>
        <taxon>Dinosauria</taxon>
        <taxon>Saurischia</taxon>
        <taxon>Theropoda</taxon>
        <taxon>Coelurosauria</taxon>
        <taxon>Aves</taxon>
        <taxon>Palaeognathae</taxon>
        <taxon>Tinamiformes</taxon>
        <taxon>Tinamidae</taxon>
        <taxon>Nothoprocta</taxon>
    </lineage>
</organism>
<dbReference type="Ensembl" id="ENSNPET00000012869.1">
    <property type="protein sequence ID" value="ENSNPEP00000012560.1"/>
    <property type="gene ID" value="ENSNPEG00000009390.1"/>
</dbReference>
<dbReference type="AlphaFoldDB" id="A0A8C6ZI52"/>
<dbReference type="Proteomes" id="UP000694420">
    <property type="component" value="Unplaced"/>
</dbReference>
<evidence type="ECO:0000313" key="3">
    <source>
        <dbReference type="Proteomes" id="UP000694420"/>
    </source>
</evidence>